<dbReference type="SUPFAM" id="SSF64182">
    <property type="entry name" value="DHH phosphoesterases"/>
    <property type="match status" value="1"/>
</dbReference>
<feature type="domain" description="DDH" evidence="2">
    <location>
        <begin position="28"/>
        <end position="161"/>
    </location>
</feature>
<protein>
    <submittedName>
        <fullName evidence="3">DHH family protein</fullName>
    </submittedName>
</protein>
<organism evidence="3">
    <name type="scientific">uncultured delta proteobacterium</name>
    <dbReference type="NCBI Taxonomy" id="34034"/>
    <lineage>
        <taxon>Bacteria</taxon>
        <taxon>Deltaproteobacteria</taxon>
        <taxon>environmental samples</taxon>
    </lineage>
</organism>
<evidence type="ECO:0000313" key="3">
    <source>
        <dbReference type="EMBL" id="SBW09388.1"/>
    </source>
</evidence>
<reference evidence="3" key="1">
    <citation type="submission" date="2016-04" db="EMBL/GenBank/DDBJ databases">
        <authorList>
            <person name="Evans L.H."/>
            <person name="Alamgir A."/>
            <person name="Owens N."/>
            <person name="Weber N.D."/>
            <person name="Virtaneva K."/>
            <person name="Barbian K."/>
            <person name="Babar A."/>
            <person name="Rosenke K."/>
        </authorList>
    </citation>
    <scope>NUCLEOTIDE SEQUENCE</scope>
    <source>
        <strain evidence="3">86</strain>
    </source>
</reference>
<dbReference type="PANTHER" id="PTHR47618:SF1">
    <property type="entry name" value="BIFUNCTIONAL OLIGORIBONUCLEASE AND PAP PHOSPHATASE NRNA"/>
    <property type="match status" value="1"/>
</dbReference>
<dbReference type="EMBL" id="FLUQ01000005">
    <property type="protein sequence ID" value="SBW09388.1"/>
    <property type="molecule type" value="Genomic_DNA"/>
</dbReference>
<feature type="compositionally biased region" description="Basic and acidic residues" evidence="1">
    <location>
        <begin position="326"/>
        <end position="336"/>
    </location>
</feature>
<feature type="region of interest" description="Disordered" evidence="1">
    <location>
        <begin position="324"/>
        <end position="349"/>
    </location>
</feature>
<dbReference type="InterPro" id="IPR051319">
    <property type="entry name" value="Oligoribo/pAp-PDE_c-di-AMP_PDE"/>
</dbReference>
<gene>
    <name evidence="3" type="ORF">KL86DPRO_50154</name>
</gene>
<dbReference type="InterPro" id="IPR001667">
    <property type="entry name" value="DDH_dom"/>
</dbReference>
<name>A0A212KCQ0_9DELT</name>
<evidence type="ECO:0000259" key="2">
    <source>
        <dbReference type="Pfam" id="PF01368"/>
    </source>
</evidence>
<evidence type="ECO:0000256" key="1">
    <source>
        <dbReference type="SAM" id="MobiDB-lite"/>
    </source>
</evidence>
<dbReference type="PANTHER" id="PTHR47618">
    <property type="entry name" value="BIFUNCTIONAL OLIGORIBONUCLEASE AND PAP PHOSPHATASE NRNA"/>
    <property type="match status" value="1"/>
</dbReference>
<proteinExistence type="predicted"/>
<sequence length="349" mass="38736">MAYFRKVPKIQEMLDRFSSKEDWLILVNADPDAMASAMALKRIMSRRVCEADIARINEITRPDNLAMVQSTHLHMSKFDPAMLSRYDRFAIVDSQPHHSPLFQNVAFSIIIDHHPLPETPAAAPYTDIRPDYGATSTLLTEYLYNLDIRPGKLLATALQYGIKSDTMNFTRKLCDADLRAFQFLARFSDQSMLSRISRSEFHRRWLPFFGMACDNLHAAGTGQFVFIGKVENPDILVVIADFLTRVYEFRWVAVSGVYGGTVVVIYRGDGSRDIGRLASAQFSDIGSAGGHKALARAEFPASAAGEGDLELFIFKRVLSSPRKKAAREATGEHGEGDGTPPAATGPKPS</sequence>
<accession>A0A212KCQ0</accession>
<dbReference type="Gene3D" id="3.90.1640.10">
    <property type="entry name" value="inorganic pyrophosphatase (n-terminal core)"/>
    <property type="match status" value="1"/>
</dbReference>
<dbReference type="AlphaFoldDB" id="A0A212KCQ0"/>
<dbReference type="InterPro" id="IPR038763">
    <property type="entry name" value="DHH_sf"/>
</dbReference>
<dbReference type="Pfam" id="PF01368">
    <property type="entry name" value="DHH"/>
    <property type="match status" value="1"/>
</dbReference>